<evidence type="ECO:0000313" key="3">
    <source>
        <dbReference type="Proteomes" id="UP000188174"/>
    </source>
</evidence>
<evidence type="ECO:0000313" key="2">
    <source>
        <dbReference type="EMBL" id="AQQ02315.1"/>
    </source>
</evidence>
<feature type="region of interest" description="Disordered" evidence="1">
    <location>
        <begin position="41"/>
        <end position="67"/>
    </location>
</feature>
<reference evidence="2 3" key="1">
    <citation type="submission" date="2017-02" db="EMBL/GenBank/DDBJ databases">
        <authorList>
            <person name="Jeong S."/>
        </authorList>
    </citation>
    <scope>NUCLEOTIDE SEQUENCE [LARGE SCALE GENOMIC DNA]</scope>
    <source>
        <strain evidence="2 3">RMAR6-6</strain>
    </source>
</reference>
<sequence>MESTMTHTGDDYEARARAARHQELRRLAKALSRLLFKRGEAAPNNNVPTTGHVACDNDQAPQTIRAA</sequence>
<dbReference type="Proteomes" id="UP000188174">
    <property type="component" value="Chromosome"/>
</dbReference>
<dbReference type="EMBL" id="CP019630">
    <property type="protein sequence ID" value="AQQ02315.1"/>
    <property type="molecule type" value="Genomic_DNA"/>
</dbReference>
<keyword evidence="3" id="KW-1185">Reference proteome</keyword>
<name>A0ABN4WNI9_9HYPH</name>
<protein>
    <submittedName>
        <fullName evidence="2">Uncharacterized protein</fullName>
    </submittedName>
</protein>
<evidence type="ECO:0000256" key="1">
    <source>
        <dbReference type="SAM" id="MobiDB-lite"/>
    </source>
</evidence>
<accession>A0ABN4WNI9</accession>
<organism evidence="2 3">
    <name type="scientific">Roseibium algicola</name>
    <dbReference type="NCBI Taxonomy" id="2857014"/>
    <lineage>
        <taxon>Bacteria</taxon>
        <taxon>Pseudomonadati</taxon>
        <taxon>Pseudomonadota</taxon>
        <taxon>Alphaproteobacteria</taxon>
        <taxon>Hyphomicrobiales</taxon>
        <taxon>Stappiaceae</taxon>
        <taxon>Roseibium</taxon>
    </lineage>
</organism>
<gene>
    <name evidence="2" type="ORF">B0E33_00840</name>
</gene>
<proteinExistence type="predicted"/>